<dbReference type="AlphaFoldDB" id="A0A0M9WCW1"/>
<dbReference type="STRING" id="229535.A0A0M9WCW1"/>
<evidence type="ECO:0000313" key="7">
    <source>
        <dbReference type="EMBL" id="KOS40085.1"/>
    </source>
</evidence>
<evidence type="ECO:0000256" key="2">
    <source>
        <dbReference type="ARBA" id="ARBA00009466"/>
    </source>
</evidence>
<dbReference type="Gene3D" id="1.25.10.10">
    <property type="entry name" value="Leucine-rich Repeat Variant"/>
    <property type="match status" value="1"/>
</dbReference>
<evidence type="ECO:0000256" key="1">
    <source>
        <dbReference type="ARBA" id="ARBA00004123"/>
    </source>
</evidence>
<keyword evidence="8" id="KW-1185">Reference proteome</keyword>
<dbReference type="Proteomes" id="UP000037696">
    <property type="component" value="Unassembled WGS sequence"/>
</dbReference>
<comment type="subcellular location">
    <subcellularLocation>
        <location evidence="1">Nucleus</location>
    </subcellularLocation>
</comment>
<dbReference type="GO" id="GO:0005049">
    <property type="term" value="F:nuclear export signal receptor activity"/>
    <property type="evidence" value="ECO:0007669"/>
    <property type="project" value="InterPro"/>
</dbReference>
<dbReference type="SUPFAM" id="SSF48371">
    <property type="entry name" value="ARM repeat"/>
    <property type="match status" value="1"/>
</dbReference>
<dbReference type="OrthoDB" id="27218at2759"/>
<comment type="caution">
    <text evidence="7">The sequence shown here is derived from an EMBL/GenBank/DDBJ whole genome shotgun (WGS) entry which is preliminary data.</text>
</comment>
<keyword evidence="4" id="KW-0653">Protein transport</keyword>
<sequence>MFYFVESGKIQEPIYSPDQAPAGTSNKEFLQEHIANLLKNAFSNLQEAQIKQFVLGLFAYTDDLNKFKTHLRDFLISLKEFSDDNAELYAEEREQAVRDAQVAERDRAMKVGGLLKPSEMDQEDEL</sequence>
<evidence type="ECO:0000259" key="6">
    <source>
        <dbReference type="SMART" id="SM01102"/>
    </source>
</evidence>
<keyword evidence="5" id="KW-0539">Nucleus</keyword>
<organism evidence="7 8">
    <name type="scientific">Penicillium nordicum</name>
    <dbReference type="NCBI Taxonomy" id="229535"/>
    <lineage>
        <taxon>Eukaryota</taxon>
        <taxon>Fungi</taxon>
        <taxon>Dikarya</taxon>
        <taxon>Ascomycota</taxon>
        <taxon>Pezizomycotina</taxon>
        <taxon>Eurotiomycetes</taxon>
        <taxon>Eurotiomycetidae</taxon>
        <taxon>Eurotiales</taxon>
        <taxon>Aspergillaceae</taxon>
        <taxon>Penicillium</taxon>
    </lineage>
</organism>
<evidence type="ECO:0000256" key="4">
    <source>
        <dbReference type="ARBA" id="ARBA00022927"/>
    </source>
</evidence>
<gene>
    <name evidence="7" type="ORF">ACN38_g9075</name>
</gene>
<evidence type="ECO:0000256" key="5">
    <source>
        <dbReference type="ARBA" id="ARBA00023242"/>
    </source>
</evidence>
<dbReference type="InterPro" id="IPR014877">
    <property type="entry name" value="XPO1_C_dom"/>
</dbReference>
<dbReference type="EMBL" id="LHQQ01000177">
    <property type="protein sequence ID" value="KOS40085.1"/>
    <property type="molecule type" value="Genomic_DNA"/>
</dbReference>
<name>A0A0M9WCW1_9EURO</name>
<feature type="domain" description="Exportin-1 C-terminal" evidence="6">
    <location>
        <begin position="1"/>
        <end position="83"/>
    </location>
</feature>
<protein>
    <recommendedName>
        <fullName evidence="6">Exportin-1 C-terminal domain-containing protein</fullName>
    </recommendedName>
</protein>
<dbReference type="Pfam" id="PF08767">
    <property type="entry name" value="CRM1_C"/>
    <property type="match status" value="1"/>
</dbReference>
<accession>A0A0M9WCW1</accession>
<comment type="similarity">
    <text evidence="2">Belongs to the exportin family.</text>
</comment>
<dbReference type="SMART" id="SM01102">
    <property type="entry name" value="CRM1_C"/>
    <property type="match status" value="1"/>
</dbReference>
<dbReference type="GO" id="GO:0015031">
    <property type="term" value="P:protein transport"/>
    <property type="evidence" value="ECO:0007669"/>
    <property type="project" value="UniProtKB-KW"/>
</dbReference>
<keyword evidence="3" id="KW-0813">Transport</keyword>
<dbReference type="GO" id="GO:0005634">
    <property type="term" value="C:nucleus"/>
    <property type="evidence" value="ECO:0007669"/>
    <property type="project" value="UniProtKB-SubCell"/>
</dbReference>
<dbReference type="InterPro" id="IPR016024">
    <property type="entry name" value="ARM-type_fold"/>
</dbReference>
<evidence type="ECO:0000313" key="8">
    <source>
        <dbReference type="Proteomes" id="UP000037696"/>
    </source>
</evidence>
<dbReference type="InterPro" id="IPR011989">
    <property type="entry name" value="ARM-like"/>
</dbReference>
<proteinExistence type="inferred from homology"/>
<evidence type="ECO:0000256" key="3">
    <source>
        <dbReference type="ARBA" id="ARBA00022448"/>
    </source>
</evidence>
<reference evidence="7 8" key="1">
    <citation type="submission" date="2015-08" db="EMBL/GenBank/DDBJ databases">
        <title>Genome sequencing of Penicillium nordicum.</title>
        <authorList>
            <person name="Nguyen H.D."/>
            <person name="Seifert K.A."/>
        </authorList>
    </citation>
    <scope>NUCLEOTIDE SEQUENCE [LARGE SCALE GENOMIC DNA]</scope>
    <source>
        <strain evidence="7 8">DAOMC 185683</strain>
    </source>
</reference>